<gene>
    <name evidence="3" type="primary">Dydc2</name>
</gene>
<reference evidence="3" key="1">
    <citation type="submission" date="2025-08" db="UniProtKB">
        <authorList>
            <consortium name="Ensembl"/>
        </authorList>
    </citation>
    <scope>IDENTIFICATION</scope>
</reference>
<reference evidence="3" key="2">
    <citation type="submission" date="2025-09" db="UniProtKB">
        <authorList>
            <consortium name="Ensembl"/>
        </authorList>
    </citation>
    <scope>IDENTIFICATION</scope>
</reference>
<feature type="region of interest" description="Disordered" evidence="2">
    <location>
        <begin position="97"/>
        <end position="140"/>
    </location>
</feature>
<dbReference type="Ensembl" id="ENSJJAT00000012235.1">
    <property type="protein sequence ID" value="ENSJJAP00000005849.1"/>
    <property type="gene ID" value="ENSJJAG00000010678.1"/>
</dbReference>
<dbReference type="Pfam" id="PF05186">
    <property type="entry name" value="Dpy-30"/>
    <property type="match status" value="1"/>
</dbReference>
<dbReference type="InterPro" id="IPR007858">
    <property type="entry name" value="Dpy-30_motif"/>
</dbReference>
<evidence type="ECO:0000313" key="4">
    <source>
        <dbReference type="Proteomes" id="UP000694385"/>
    </source>
</evidence>
<comment type="similarity">
    <text evidence="1">Belongs to the dpy-30 family.</text>
</comment>
<evidence type="ECO:0000256" key="2">
    <source>
        <dbReference type="SAM" id="MobiDB-lite"/>
    </source>
</evidence>
<dbReference type="PANTHER" id="PTHR23356:SF3">
    <property type="entry name" value="DPY30 DOMAIN-CONTAINING PROTEIN 2"/>
    <property type="match status" value="1"/>
</dbReference>
<dbReference type="PANTHER" id="PTHR23356">
    <property type="entry name" value="DPY30-RELATED"/>
    <property type="match status" value="1"/>
</dbReference>
<dbReference type="Gene3D" id="1.20.890.10">
    <property type="entry name" value="cAMP-dependent protein kinase regulatory subunit, dimerization-anchoring domain"/>
    <property type="match status" value="1"/>
</dbReference>
<keyword evidence="4" id="KW-1185">Reference proteome</keyword>
<dbReference type="Proteomes" id="UP000694385">
    <property type="component" value="Unassembled WGS sequence"/>
</dbReference>
<protein>
    <submittedName>
        <fullName evidence="3">DPY30 domain containing 2</fullName>
    </submittedName>
</protein>
<dbReference type="CDD" id="cd22966">
    <property type="entry name" value="DD_DYDC-like"/>
    <property type="match status" value="1"/>
</dbReference>
<organism evidence="3 4">
    <name type="scientific">Jaculus jaculus</name>
    <name type="common">Lesser Egyptian jerboa</name>
    <dbReference type="NCBI Taxonomy" id="51337"/>
    <lineage>
        <taxon>Eukaryota</taxon>
        <taxon>Metazoa</taxon>
        <taxon>Chordata</taxon>
        <taxon>Craniata</taxon>
        <taxon>Vertebrata</taxon>
        <taxon>Euteleostomi</taxon>
        <taxon>Mammalia</taxon>
        <taxon>Eutheria</taxon>
        <taxon>Euarchontoglires</taxon>
        <taxon>Glires</taxon>
        <taxon>Rodentia</taxon>
        <taxon>Myomorpha</taxon>
        <taxon>Dipodoidea</taxon>
        <taxon>Dipodidae</taxon>
        <taxon>Dipodinae</taxon>
        <taxon>Jaculus</taxon>
    </lineage>
</organism>
<dbReference type="InterPro" id="IPR049630">
    <property type="entry name" value="DYDC-like_DD"/>
</dbReference>
<dbReference type="InterPro" id="IPR037856">
    <property type="entry name" value="Sdc1/DPY30"/>
</dbReference>
<dbReference type="GeneTree" id="ENSGT00940000162091"/>
<dbReference type="GO" id="GO:0048188">
    <property type="term" value="C:Set1C/COMPASS complex"/>
    <property type="evidence" value="ECO:0007669"/>
    <property type="project" value="InterPro"/>
</dbReference>
<accession>A0A8C5NWM3</accession>
<name>A0A8C5NWM3_JACJA</name>
<dbReference type="OMA" id="AHWLYHH"/>
<evidence type="ECO:0000313" key="3">
    <source>
        <dbReference type="Ensembl" id="ENSJJAP00000005849.1"/>
    </source>
</evidence>
<proteinExistence type="inferred from homology"/>
<dbReference type="AlphaFoldDB" id="A0A8C5NWM3"/>
<sequence>MESAYLKKCFGSSLSQALAEVAKARPSDPIEYLAHWLYHYRMVMRVREKERQEKIQLKEEYDRSLREAEMAEMLKQEEYQIQLECGKCHKDRLSTAISPEKTAAMQGEPKSLEKKASRESLPGVSAVIPETLPQKETPPE</sequence>
<evidence type="ECO:0000256" key="1">
    <source>
        <dbReference type="ARBA" id="ARBA00010849"/>
    </source>
</evidence>